<dbReference type="Proteomes" id="UP000568888">
    <property type="component" value="Unassembled WGS sequence"/>
</dbReference>
<gene>
    <name evidence="2" type="ORF">GMPD_11080</name>
</gene>
<sequence length="55" mass="6168">MSDLLEDLLAFFYATQDEPVSCARCGRKFSEGKTYGLDDNGEPQCPDCSLQEDEE</sequence>
<protein>
    <submittedName>
        <fullName evidence="2">Uncharacterized protein</fullName>
    </submittedName>
</protein>
<comment type="caution">
    <text evidence="2">The sequence shown here is derived from an EMBL/GenBank/DDBJ whole genome shotgun (WGS) entry which is preliminary data.</text>
</comment>
<proteinExistence type="predicted"/>
<accession>A0A6V8MV36</accession>
<name>A0A6V8MV36_9BACT</name>
<dbReference type="AlphaFoldDB" id="A0A6V8MV36"/>
<evidence type="ECO:0000313" key="3">
    <source>
        <dbReference type="Proteomes" id="UP000568888"/>
    </source>
</evidence>
<reference evidence="3" key="1">
    <citation type="submission" date="2020-06" db="EMBL/GenBank/DDBJ databases">
        <title>Draft genomic sequecing of Geomonas sp. Red736.</title>
        <authorList>
            <person name="Itoh H."/>
            <person name="Xu Z.X."/>
            <person name="Ushijima N."/>
            <person name="Masuda Y."/>
            <person name="Shiratori Y."/>
            <person name="Senoo K."/>
        </authorList>
    </citation>
    <scope>NUCLEOTIDE SEQUENCE [LARGE SCALE GENOMIC DNA]</scope>
    <source>
        <strain evidence="3">Red736</strain>
    </source>
</reference>
<evidence type="ECO:0000313" key="2">
    <source>
        <dbReference type="EMBL" id="GFO63189.1"/>
    </source>
</evidence>
<evidence type="ECO:0000256" key="1">
    <source>
        <dbReference type="SAM" id="MobiDB-lite"/>
    </source>
</evidence>
<organism evidence="2 3">
    <name type="scientific">Geomonas paludis</name>
    <dbReference type="NCBI Taxonomy" id="2740185"/>
    <lineage>
        <taxon>Bacteria</taxon>
        <taxon>Pseudomonadati</taxon>
        <taxon>Thermodesulfobacteriota</taxon>
        <taxon>Desulfuromonadia</taxon>
        <taxon>Geobacterales</taxon>
        <taxon>Geobacteraceae</taxon>
        <taxon>Geomonas</taxon>
    </lineage>
</organism>
<dbReference type="EMBL" id="BLXY01000001">
    <property type="protein sequence ID" value="GFO63189.1"/>
    <property type="molecule type" value="Genomic_DNA"/>
</dbReference>
<feature type="region of interest" description="Disordered" evidence="1">
    <location>
        <begin position="34"/>
        <end position="55"/>
    </location>
</feature>